<organism evidence="1 2">
    <name type="scientific">Sphaerosporella brunnea</name>
    <dbReference type="NCBI Taxonomy" id="1250544"/>
    <lineage>
        <taxon>Eukaryota</taxon>
        <taxon>Fungi</taxon>
        <taxon>Dikarya</taxon>
        <taxon>Ascomycota</taxon>
        <taxon>Pezizomycotina</taxon>
        <taxon>Pezizomycetes</taxon>
        <taxon>Pezizales</taxon>
        <taxon>Pyronemataceae</taxon>
        <taxon>Sphaerosporella</taxon>
    </lineage>
</organism>
<accession>A0A5J5ENJ2</accession>
<name>A0A5J5ENJ2_9PEZI</name>
<reference evidence="1 2" key="1">
    <citation type="submission" date="2019-09" db="EMBL/GenBank/DDBJ databases">
        <title>Draft genome of the ectomycorrhizal ascomycete Sphaerosporella brunnea.</title>
        <authorList>
            <consortium name="DOE Joint Genome Institute"/>
            <person name="Benucci G.M."/>
            <person name="Marozzi G."/>
            <person name="Antonielli L."/>
            <person name="Sanchez S."/>
            <person name="Marco P."/>
            <person name="Wang X."/>
            <person name="Falini L.B."/>
            <person name="Barry K."/>
            <person name="Haridas S."/>
            <person name="Lipzen A."/>
            <person name="Labutti K."/>
            <person name="Grigoriev I.V."/>
            <person name="Murat C."/>
            <person name="Martin F."/>
            <person name="Albertini E."/>
            <person name="Donnini D."/>
            <person name="Bonito G."/>
        </authorList>
    </citation>
    <scope>NUCLEOTIDE SEQUENCE [LARGE SCALE GENOMIC DNA]</scope>
    <source>
        <strain evidence="1 2">Sb_GMNB300</strain>
    </source>
</reference>
<comment type="caution">
    <text evidence="1">The sequence shown here is derived from an EMBL/GenBank/DDBJ whole genome shotgun (WGS) entry which is preliminary data.</text>
</comment>
<proteinExistence type="predicted"/>
<protein>
    <submittedName>
        <fullName evidence="1">Uncharacterized protein</fullName>
    </submittedName>
</protein>
<dbReference type="EMBL" id="VXIS01000200">
    <property type="protein sequence ID" value="KAA8897382.1"/>
    <property type="molecule type" value="Genomic_DNA"/>
</dbReference>
<feature type="non-terminal residue" evidence="1">
    <location>
        <position position="1"/>
    </location>
</feature>
<dbReference type="OrthoDB" id="432234at2759"/>
<dbReference type="AlphaFoldDB" id="A0A5J5ENJ2"/>
<keyword evidence="2" id="KW-1185">Reference proteome</keyword>
<feature type="non-terminal residue" evidence="1">
    <location>
        <position position="81"/>
    </location>
</feature>
<dbReference type="Proteomes" id="UP000326924">
    <property type="component" value="Unassembled WGS sequence"/>
</dbReference>
<gene>
    <name evidence="1" type="ORF">FN846DRAFT_755535</name>
</gene>
<dbReference type="InParanoid" id="A0A5J5ENJ2"/>
<sequence length="81" mass="9317">VVLTKVHCQHDQQWVDMLGKVKLGNVDEDVLDFLESLRRPLPEVGGVRPTRLYTHRANVQNGNEQEFRKLDESESAFEAID</sequence>
<evidence type="ECO:0000313" key="2">
    <source>
        <dbReference type="Proteomes" id="UP000326924"/>
    </source>
</evidence>
<evidence type="ECO:0000313" key="1">
    <source>
        <dbReference type="EMBL" id="KAA8897382.1"/>
    </source>
</evidence>